<keyword evidence="4" id="KW-1185">Reference proteome</keyword>
<reference evidence="4" key="1">
    <citation type="submission" date="2019-01" db="EMBL/GenBank/DDBJ databases">
        <title>Gri0909 isolated from a small marine red alga.</title>
        <authorList>
            <person name="Kim J."/>
            <person name="Jeong S.E."/>
            <person name="Jeon C.O."/>
        </authorList>
    </citation>
    <scope>NUCLEOTIDE SEQUENCE [LARGE SCALE GENOMIC DNA]</scope>
    <source>
        <strain evidence="4">Gri0909</strain>
    </source>
</reference>
<dbReference type="EMBL" id="SADE01000002">
    <property type="protein sequence ID" value="RVU36490.1"/>
    <property type="molecule type" value="Genomic_DNA"/>
</dbReference>
<feature type="signal peptide" evidence="2">
    <location>
        <begin position="1"/>
        <end position="34"/>
    </location>
</feature>
<sequence>MTASRADRRFAGNLPRALLLSAGLGFTAPVAALAQTAITPPASVEEPLELGSPGNAGSAPTDQGTIQDPLPAAGPIQLVPLGLPDADQTSDEPVEIRSGIAVQSLKRIDPESVGVLDAGTGGFPVDMWTGTPRPRIDALMARLPTAPVSEVQMQITRRLLLSRAAIPLEGDAAPSQGANASPGFGAGSQTASAQGTPSESASVTDSAGGNGSGSSLLDLRLKALLEMGLLEDLDALIQAAPSRTDDPEVQRLLLESRLLRDDLPGACALTASPPADDMFWLKASVFCKAVAGDTAGAEFGATLIREEGGADDQPFLNLLSHFIGTKSAPVTTLGKPDALEVAMVRTAKLSWPEGAAAEAGPAIQRIIALAPGNDPVDRLQAAEDLVQIGRLPPDELTALYADVQFEPEMLSTAFSGAEEIGGALGRALLYQAALSQENTVARAELLRKAFDIAKREGRTALLNRAYLPLISSIPPQRELWWLANNAARALYLAGDPSEARNWAEILRTEALRDPVAEQDALRLWAVSRLAGDRVLDRLGRDALARWKEMQQFTAPEEVVRRTTLLYSLFEALGEAVPEKAWEDLLLTAEPDFQRMPNASLTRAIAQSASGLRQGETVLLALVMLGDAGPALAAAQTMGSVVQSLAAVGLPRDARDLALAAALGAGM</sequence>
<feature type="region of interest" description="Disordered" evidence="1">
    <location>
        <begin position="172"/>
        <end position="213"/>
    </location>
</feature>
<feature type="chain" id="PRO_5018612709" description="Antifreeze glycopeptide polyprotein" evidence="2">
    <location>
        <begin position="35"/>
        <end position="666"/>
    </location>
</feature>
<gene>
    <name evidence="3" type="ORF">EOI86_14955</name>
</gene>
<dbReference type="RefSeq" id="WP_127765966.1">
    <property type="nucleotide sequence ID" value="NZ_SADE01000002.1"/>
</dbReference>
<feature type="compositionally biased region" description="Polar residues" evidence="1">
    <location>
        <begin position="187"/>
        <end position="205"/>
    </location>
</feature>
<evidence type="ECO:0000256" key="2">
    <source>
        <dbReference type="SAM" id="SignalP"/>
    </source>
</evidence>
<keyword evidence="2" id="KW-0732">Signal</keyword>
<dbReference type="Proteomes" id="UP000287447">
    <property type="component" value="Unassembled WGS sequence"/>
</dbReference>
<dbReference type="AlphaFoldDB" id="A0A3S2VMM1"/>
<evidence type="ECO:0000313" key="4">
    <source>
        <dbReference type="Proteomes" id="UP000287447"/>
    </source>
</evidence>
<evidence type="ECO:0000256" key="1">
    <source>
        <dbReference type="SAM" id="MobiDB-lite"/>
    </source>
</evidence>
<evidence type="ECO:0008006" key="5">
    <source>
        <dbReference type="Google" id="ProtNLM"/>
    </source>
</evidence>
<evidence type="ECO:0000313" key="3">
    <source>
        <dbReference type="EMBL" id="RVU36490.1"/>
    </source>
</evidence>
<name>A0A3S2VMM1_9PROT</name>
<organism evidence="3 4">
    <name type="scientific">Hwanghaeella grinnelliae</name>
    <dbReference type="NCBI Taxonomy" id="2500179"/>
    <lineage>
        <taxon>Bacteria</taxon>
        <taxon>Pseudomonadati</taxon>
        <taxon>Pseudomonadota</taxon>
        <taxon>Alphaproteobacteria</taxon>
        <taxon>Rhodospirillales</taxon>
        <taxon>Rhodospirillaceae</taxon>
        <taxon>Hwanghaeella</taxon>
    </lineage>
</organism>
<feature type="region of interest" description="Disordered" evidence="1">
    <location>
        <begin position="44"/>
        <end position="92"/>
    </location>
</feature>
<proteinExistence type="predicted"/>
<protein>
    <recommendedName>
        <fullName evidence="5">Antifreeze glycopeptide polyprotein</fullName>
    </recommendedName>
</protein>
<dbReference type="OrthoDB" id="8477642at2"/>
<accession>A0A3S2VMM1</accession>
<comment type="caution">
    <text evidence="3">The sequence shown here is derived from an EMBL/GenBank/DDBJ whole genome shotgun (WGS) entry which is preliminary data.</text>
</comment>